<name>A0A9P6ZZ79_9AGAM</name>
<proteinExistence type="predicted"/>
<dbReference type="Proteomes" id="UP000714275">
    <property type="component" value="Unassembled WGS sequence"/>
</dbReference>
<gene>
    <name evidence="3" type="ORF">EV702DRAFT_1195877</name>
</gene>
<evidence type="ECO:0000313" key="3">
    <source>
        <dbReference type="EMBL" id="KAG1778857.1"/>
    </source>
</evidence>
<dbReference type="AlphaFoldDB" id="A0A9P6ZZ79"/>
<feature type="signal peptide" evidence="2">
    <location>
        <begin position="1"/>
        <end position="20"/>
    </location>
</feature>
<reference evidence="3" key="1">
    <citation type="journal article" date="2020" name="New Phytol.">
        <title>Comparative genomics reveals dynamic genome evolution in host specialist ectomycorrhizal fungi.</title>
        <authorList>
            <person name="Lofgren L.A."/>
            <person name="Nguyen N.H."/>
            <person name="Vilgalys R."/>
            <person name="Ruytinx J."/>
            <person name="Liao H.L."/>
            <person name="Branco S."/>
            <person name="Kuo A."/>
            <person name="LaButti K."/>
            <person name="Lipzen A."/>
            <person name="Andreopoulos W."/>
            <person name="Pangilinan J."/>
            <person name="Riley R."/>
            <person name="Hundley H."/>
            <person name="Na H."/>
            <person name="Barry K."/>
            <person name="Grigoriev I.V."/>
            <person name="Stajich J.E."/>
            <person name="Kennedy P.G."/>
        </authorList>
    </citation>
    <scope>NUCLEOTIDE SEQUENCE</scope>
    <source>
        <strain evidence="3">DOB743</strain>
    </source>
</reference>
<protein>
    <submittedName>
        <fullName evidence="3">Uncharacterized protein</fullName>
    </submittedName>
</protein>
<comment type="caution">
    <text evidence="3">The sequence shown here is derived from an EMBL/GenBank/DDBJ whole genome shotgun (WGS) entry which is preliminary data.</text>
</comment>
<sequence length="227" mass="24873">MHFAALVALVVIASSVPGLAAPTPKPAISKRDDSSAVYGSPLNVDLYERSPGRVPDSVKAYPYERSPGRVLDSVTTQRDGDFIIQKLYPSKRSQTLPAGDAQGTGRNNNQGIASDTRRRSENNNWWDRPFIVRYPRVVLDSVTTKRDGDSIIQKLYPSKRSWTSPDMIWSWVSEYTSSNTSKRSQTLPAGDAQGTGSNNNQGIASDTRRRSGNNTISTWKVGGPGDL</sequence>
<feature type="region of interest" description="Disordered" evidence="1">
    <location>
        <begin position="179"/>
        <end position="227"/>
    </location>
</feature>
<dbReference type="EMBL" id="JABBWD010000014">
    <property type="protein sequence ID" value="KAG1778857.1"/>
    <property type="molecule type" value="Genomic_DNA"/>
</dbReference>
<accession>A0A9P6ZZ79</accession>
<evidence type="ECO:0000313" key="4">
    <source>
        <dbReference type="Proteomes" id="UP000714275"/>
    </source>
</evidence>
<evidence type="ECO:0000256" key="1">
    <source>
        <dbReference type="SAM" id="MobiDB-lite"/>
    </source>
</evidence>
<keyword evidence="4" id="KW-1185">Reference proteome</keyword>
<feature type="compositionally biased region" description="Polar residues" evidence="1">
    <location>
        <begin position="104"/>
        <end position="113"/>
    </location>
</feature>
<evidence type="ECO:0000256" key="2">
    <source>
        <dbReference type="SAM" id="SignalP"/>
    </source>
</evidence>
<keyword evidence="2" id="KW-0732">Signal</keyword>
<feature type="region of interest" description="Disordered" evidence="1">
    <location>
        <begin position="93"/>
        <end position="120"/>
    </location>
</feature>
<dbReference type="OrthoDB" id="2702840at2759"/>
<organism evidence="3 4">
    <name type="scientific">Suillus placidus</name>
    <dbReference type="NCBI Taxonomy" id="48579"/>
    <lineage>
        <taxon>Eukaryota</taxon>
        <taxon>Fungi</taxon>
        <taxon>Dikarya</taxon>
        <taxon>Basidiomycota</taxon>
        <taxon>Agaricomycotina</taxon>
        <taxon>Agaricomycetes</taxon>
        <taxon>Agaricomycetidae</taxon>
        <taxon>Boletales</taxon>
        <taxon>Suillineae</taxon>
        <taxon>Suillaceae</taxon>
        <taxon>Suillus</taxon>
    </lineage>
</organism>
<feature type="chain" id="PRO_5040251960" evidence="2">
    <location>
        <begin position="21"/>
        <end position="227"/>
    </location>
</feature>
<feature type="compositionally biased region" description="Polar residues" evidence="1">
    <location>
        <begin position="194"/>
        <end position="204"/>
    </location>
</feature>